<sequence>MLTAAARGGELLSSSGSDGREGWSGGGNDEREVGREGGNDEREGEGGKGQVINLSKRSFMMSQKVPYHTVNKIQSLTGFKRQIGPMMYLGVPLRPGRVFASDFKPLIEKNGYEGARRRHWVAWLTIQRPVAEGDLGVRNLKRVQVALAIKILWNIHHGSSLWAGYARKRFFSGSATRLPGMSSKVPANEDYNHLFNYGDLAVSLWSWFLPLISPKICNRRYLARFESKRPSAATIISKIKFMISSSIADMIFKVAPSPEELQVLQYYGFNPVASSKILKFVRWITPLSGFCLNVDRACKGNPGVCGGGGCIQNKKGELTMGFSHFYGYGNSMVAEIRALCDGIRMAESLGFQLSVIYSDSIALVNSPKTGRCPSWQAYRWWWEVSISLTRSSYDIRHVFQESNQVADALAIYACQAEENKVF</sequence>
<dbReference type="EMBL" id="NMUH01000057">
    <property type="protein sequence ID" value="MQL70130.1"/>
    <property type="molecule type" value="Genomic_DNA"/>
</dbReference>
<dbReference type="SUPFAM" id="SSF53098">
    <property type="entry name" value="Ribonuclease H-like"/>
    <property type="match status" value="1"/>
</dbReference>
<evidence type="ECO:0000259" key="2">
    <source>
        <dbReference type="Pfam" id="PF13456"/>
    </source>
</evidence>
<dbReference type="InterPro" id="IPR053151">
    <property type="entry name" value="RNase_H-like"/>
</dbReference>
<feature type="region of interest" description="Disordered" evidence="1">
    <location>
        <begin position="1"/>
        <end position="50"/>
    </location>
</feature>
<dbReference type="InterPro" id="IPR012337">
    <property type="entry name" value="RNaseH-like_sf"/>
</dbReference>
<evidence type="ECO:0000313" key="3">
    <source>
        <dbReference type="EMBL" id="MQL70130.1"/>
    </source>
</evidence>
<evidence type="ECO:0000256" key="1">
    <source>
        <dbReference type="SAM" id="MobiDB-lite"/>
    </source>
</evidence>
<keyword evidence="4" id="KW-1185">Reference proteome</keyword>
<dbReference type="GO" id="GO:0004523">
    <property type="term" value="F:RNA-DNA hybrid ribonuclease activity"/>
    <property type="evidence" value="ECO:0007669"/>
    <property type="project" value="InterPro"/>
</dbReference>
<name>A0A843TLI8_COLES</name>
<dbReference type="InterPro" id="IPR002156">
    <property type="entry name" value="RNaseH_domain"/>
</dbReference>
<protein>
    <recommendedName>
        <fullName evidence="2">RNase H type-1 domain-containing protein</fullName>
    </recommendedName>
</protein>
<organism evidence="3 4">
    <name type="scientific">Colocasia esculenta</name>
    <name type="common">Wild taro</name>
    <name type="synonym">Arum esculentum</name>
    <dbReference type="NCBI Taxonomy" id="4460"/>
    <lineage>
        <taxon>Eukaryota</taxon>
        <taxon>Viridiplantae</taxon>
        <taxon>Streptophyta</taxon>
        <taxon>Embryophyta</taxon>
        <taxon>Tracheophyta</taxon>
        <taxon>Spermatophyta</taxon>
        <taxon>Magnoliopsida</taxon>
        <taxon>Liliopsida</taxon>
        <taxon>Araceae</taxon>
        <taxon>Aroideae</taxon>
        <taxon>Colocasieae</taxon>
        <taxon>Colocasia</taxon>
    </lineage>
</organism>
<accession>A0A843TLI8</accession>
<dbReference type="Proteomes" id="UP000652761">
    <property type="component" value="Unassembled WGS sequence"/>
</dbReference>
<dbReference type="Gene3D" id="3.30.420.10">
    <property type="entry name" value="Ribonuclease H-like superfamily/Ribonuclease H"/>
    <property type="match status" value="1"/>
</dbReference>
<dbReference type="AlphaFoldDB" id="A0A843TLI8"/>
<feature type="domain" description="RNase H type-1" evidence="2">
    <location>
        <begin position="293"/>
        <end position="411"/>
    </location>
</feature>
<comment type="caution">
    <text evidence="3">The sequence shown here is derived from an EMBL/GenBank/DDBJ whole genome shotgun (WGS) entry which is preliminary data.</text>
</comment>
<dbReference type="PANTHER" id="PTHR47723:SF19">
    <property type="entry name" value="POLYNUCLEOTIDYL TRANSFERASE, RIBONUCLEASE H-LIKE SUPERFAMILY PROTEIN"/>
    <property type="match status" value="1"/>
</dbReference>
<dbReference type="CDD" id="cd06222">
    <property type="entry name" value="RNase_H_like"/>
    <property type="match status" value="1"/>
</dbReference>
<feature type="compositionally biased region" description="Low complexity" evidence="1">
    <location>
        <begin position="7"/>
        <end position="17"/>
    </location>
</feature>
<dbReference type="InterPro" id="IPR044730">
    <property type="entry name" value="RNase_H-like_dom_plant"/>
</dbReference>
<dbReference type="GO" id="GO:0003676">
    <property type="term" value="F:nucleic acid binding"/>
    <property type="evidence" value="ECO:0007669"/>
    <property type="project" value="InterPro"/>
</dbReference>
<feature type="compositionally biased region" description="Basic and acidic residues" evidence="1">
    <location>
        <begin position="28"/>
        <end position="46"/>
    </location>
</feature>
<proteinExistence type="predicted"/>
<dbReference type="PANTHER" id="PTHR47723">
    <property type="entry name" value="OS05G0353850 PROTEIN"/>
    <property type="match status" value="1"/>
</dbReference>
<dbReference type="InterPro" id="IPR036397">
    <property type="entry name" value="RNaseH_sf"/>
</dbReference>
<evidence type="ECO:0000313" key="4">
    <source>
        <dbReference type="Proteomes" id="UP000652761"/>
    </source>
</evidence>
<gene>
    <name evidence="3" type="ORF">Taro_002430</name>
</gene>
<reference evidence="3" key="1">
    <citation type="submission" date="2017-07" db="EMBL/GenBank/DDBJ databases">
        <title>Taro Niue Genome Assembly and Annotation.</title>
        <authorList>
            <person name="Atibalentja N."/>
            <person name="Keating K."/>
            <person name="Fields C.J."/>
        </authorList>
    </citation>
    <scope>NUCLEOTIDE SEQUENCE</scope>
    <source>
        <strain evidence="3">Niue_2</strain>
        <tissue evidence="3">Leaf</tissue>
    </source>
</reference>
<dbReference type="Pfam" id="PF13456">
    <property type="entry name" value="RVT_3"/>
    <property type="match status" value="1"/>
</dbReference>